<evidence type="ECO:0000313" key="3">
    <source>
        <dbReference type="EMBL" id="PWK86959.1"/>
    </source>
</evidence>
<evidence type="ECO:0000256" key="2">
    <source>
        <dbReference type="ARBA" id="ARBA00022842"/>
    </source>
</evidence>
<evidence type="ECO:0000313" key="4">
    <source>
        <dbReference type="Proteomes" id="UP000246005"/>
    </source>
</evidence>
<dbReference type="InterPro" id="IPR033749">
    <property type="entry name" value="Polyprenyl_synt_CS"/>
</dbReference>
<dbReference type="Pfam" id="PF00348">
    <property type="entry name" value="polyprenyl_synt"/>
    <property type="match status" value="1"/>
</dbReference>
<comment type="caution">
    <text evidence="3">The sequence shown here is derived from an EMBL/GenBank/DDBJ whole genome shotgun (WGS) entry which is preliminary data.</text>
</comment>
<dbReference type="InterPro" id="IPR008949">
    <property type="entry name" value="Isoprenoid_synthase_dom_sf"/>
</dbReference>
<gene>
    <name evidence="3" type="ORF">C8D88_104120</name>
</gene>
<reference evidence="3 4" key="1">
    <citation type="submission" date="2018-05" db="EMBL/GenBank/DDBJ databases">
        <title>Genomic Encyclopedia of Type Strains, Phase IV (KMG-IV): sequencing the most valuable type-strain genomes for metagenomic binning, comparative biology and taxonomic classification.</title>
        <authorList>
            <person name="Goeker M."/>
        </authorList>
    </citation>
    <scope>NUCLEOTIDE SEQUENCE [LARGE SCALE GENOMIC DNA]</scope>
    <source>
        <strain evidence="3 4">DSM 45480</strain>
    </source>
</reference>
<dbReference type="AlphaFoldDB" id="A0A316IIE2"/>
<keyword evidence="2" id="KW-0460">Magnesium</keyword>
<dbReference type="InterPro" id="IPR000092">
    <property type="entry name" value="Polyprenyl_synt"/>
</dbReference>
<dbReference type="Gene3D" id="1.10.600.10">
    <property type="entry name" value="Farnesyl Diphosphate Synthase"/>
    <property type="match status" value="1"/>
</dbReference>
<proteinExistence type="predicted"/>
<dbReference type="RefSeq" id="WP_170154930.1">
    <property type="nucleotide sequence ID" value="NZ_QGHB01000004.1"/>
</dbReference>
<dbReference type="GO" id="GO:0008299">
    <property type="term" value="P:isoprenoid biosynthetic process"/>
    <property type="evidence" value="ECO:0007669"/>
    <property type="project" value="InterPro"/>
</dbReference>
<dbReference type="GO" id="GO:0004659">
    <property type="term" value="F:prenyltransferase activity"/>
    <property type="evidence" value="ECO:0007669"/>
    <property type="project" value="InterPro"/>
</dbReference>
<evidence type="ECO:0000256" key="1">
    <source>
        <dbReference type="ARBA" id="ARBA00022723"/>
    </source>
</evidence>
<dbReference type="PANTHER" id="PTHR12001:SF86">
    <property type="entry name" value="GERANYLGERANYL DIPHOSPHATE SYNTHASE"/>
    <property type="match status" value="1"/>
</dbReference>
<name>A0A316IIE2_9PSEU</name>
<sequence>MSVGRTHGWCGIGSDHGTFQLGQRLGLAFQLIDDLLGIWGSPRATGKPADNDLLAGKKALPVAAAPRVGQPVRKRVRRVLRPAGASSPGRDQDLAMLVEAAGGRDWARRTAERELVAAGQQLTAARCKPDAAGNC</sequence>
<accession>A0A316IIE2</accession>
<dbReference type="GO" id="GO:0046872">
    <property type="term" value="F:metal ion binding"/>
    <property type="evidence" value="ECO:0007669"/>
    <property type="project" value="UniProtKB-KW"/>
</dbReference>
<organism evidence="3 4">
    <name type="scientific">Lentzea atacamensis</name>
    <dbReference type="NCBI Taxonomy" id="531938"/>
    <lineage>
        <taxon>Bacteria</taxon>
        <taxon>Bacillati</taxon>
        <taxon>Actinomycetota</taxon>
        <taxon>Actinomycetes</taxon>
        <taxon>Pseudonocardiales</taxon>
        <taxon>Pseudonocardiaceae</taxon>
        <taxon>Lentzea</taxon>
    </lineage>
</organism>
<keyword evidence="1" id="KW-0479">Metal-binding</keyword>
<dbReference type="Proteomes" id="UP000246005">
    <property type="component" value="Unassembled WGS sequence"/>
</dbReference>
<dbReference type="PANTHER" id="PTHR12001">
    <property type="entry name" value="GERANYLGERANYL PYROPHOSPHATE SYNTHASE"/>
    <property type="match status" value="1"/>
</dbReference>
<protein>
    <submittedName>
        <fullName evidence="3">Polyprenyl synthetase</fullName>
    </submittedName>
</protein>
<dbReference type="PROSITE" id="PS00444">
    <property type="entry name" value="POLYPRENYL_SYNTHASE_2"/>
    <property type="match status" value="1"/>
</dbReference>
<dbReference type="EMBL" id="QGHB01000004">
    <property type="protein sequence ID" value="PWK86959.1"/>
    <property type="molecule type" value="Genomic_DNA"/>
</dbReference>
<dbReference type="SUPFAM" id="SSF48576">
    <property type="entry name" value="Terpenoid synthases"/>
    <property type="match status" value="1"/>
</dbReference>